<dbReference type="SUPFAM" id="SSF56300">
    <property type="entry name" value="Metallo-dependent phosphatases"/>
    <property type="match status" value="1"/>
</dbReference>
<dbReference type="EMBL" id="CP039543">
    <property type="protein sequence ID" value="QJT08039.1"/>
    <property type="molecule type" value="Genomic_DNA"/>
</dbReference>
<accession>A0A6P1ZBG6</accession>
<evidence type="ECO:0000313" key="1">
    <source>
        <dbReference type="EMBL" id="QJT08039.1"/>
    </source>
</evidence>
<dbReference type="Proteomes" id="UP000503251">
    <property type="component" value="Chromosome"/>
</dbReference>
<dbReference type="RefSeq" id="WP_144307349.1">
    <property type="nucleotide sequence ID" value="NZ_QMIF01000023.1"/>
</dbReference>
<reference evidence="1 4" key="2">
    <citation type="submission" date="2019-04" db="EMBL/GenBank/DDBJ databases">
        <title>Isolation and culture of sulfate reducing bacteria from the cold seep of the South China Sea.</title>
        <authorList>
            <person name="Sun C."/>
            <person name="Liu R."/>
        </authorList>
    </citation>
    <scope>NUCLEOTIDE SEQUENCE [LARGE SCALE GENOMIC DNA]</scope>
    <source>
        <strain evidence="1 4">CS1</strain>
    </source>
</reference>
<dbReference type="InterPro" id="IPR029052">
    <property type="entry name" value="Metallo-depent_PP-like"/>
</dbReference>
<keyword evidence="4" id="KW-1185">Reference proteome</keyword>
<dbReference type="EMBL" id="QMIF01000023">
    <property type="protein sequence ID" value="TVM30442.1"/>
    <property type="molecule type" value="Genomic_DNA"/>
</dbReference>
<dbReference type="Proteomes" id="UP000434052">
    <property type="component" value="Unassembled WGS sequence"/>
</dbReference>
<reference evidence="2 3" key="1">
    <citation type="submission" date="2018-06" db="EMBL/GenBank/DDBJ databases">
        <title>Complete genome of Desulfovibrio marinus P48SEP.</title>
        <authorList>
            <person name="Crispim J.S."/>
            <person name="Vidigal P.M.P."/>
            <person name="Silva L.C.F."/>
            <person name="Araujo L.C."/>
            <person name="Laguardia C.N."/>
            <person name="Dias R.S."/>
            <person name="Sousa M.P."/>
            <person name="Paula S.O."/>
            <person name="Silva C."/>
        </authorList>
    </citation>
    <scope>NUCLEOTIDE SEQUENCE [LARGE SCALE GENOMIC DNA]</scope>
    <source>
        <strain evidence="2 3">P48SEP</strain>
    </source>
</reference>
<evidence type="ECO:0000313" key="4">
    <source>
        <dbReference type="Proteomes" id="UP000503251"/>
    </source>
</evidence>
<evidence type="ECO:0000313" key="3">
    <source>
        <dbReference type="Proteomes" id="UP000434052"/>
    </source>
</evidence>
<dbReference type="Gene3D" id="3.60.21.10">
    <property type="match status" value="1"/>
</dbReference>
<gene>
    <name evidence="2" type="ORF">DQK91_20850</name>
    <name evidence="1" type="ORF">E8L03_03470</name>
</gene>
<name>A0A6P1ZBG6_9BACT</name>
<dbReference type="AlphaFoldDB" id="A0A6P1ZBG6"/>
<sequence>MEHTLQSERMLTLAGANEFLNPTDAAENPKDSLAPAFVESYKRMDYDGVYPTVMEGDWLSENAGALPPFIKPVGNTGFVDTFQVSGHTVAVVVYPAPGRGPFPTDEQVQWAEQTVKEQQGKSDLVVAVSHWSKAGEQKYLESASNLPDILLGGGPGPGLPEALANKGSTLWVRSFTKGRVLNKISLYDWPDRDSGRVWDLGRNVNADTVILNEKIQGDAEIEAMFHS</sequence>
<proteinExistence type="predicted"/>
<evidence type="ECO:0000313" key="2">
    <source>
        <dbReference type="EMBL" id="TVM30442.1"/>
    </source>
</evidence>
<organism evidence="2 3">
    <name type="scientific">Oceanidesulfovibrio marinus</name>
    <dbReference type="NCBI Taxonomy" id="370038"/>
    <lineage>
        <taxon>Bacteria</taxon>
        <taxon>Pseudomonadati</taxon>
        <taxon>Thermodesulfobacteriota</taxon>
        <taxon>Desulfovibrionia</taxon>
        <taxon>Desulfovibrionales</taxon>
        <taxon>Desulfovibrionaceae</taxon>
        <taxon>Oceanidesulfovibrio</taxon>
    </lineage>
</organism>
<dbReference type="OrthoDB" id="5452986at2"/>
<protein>
    <submittedName>
        <fullName evidence="2">Uncharacterized protein</fullName>
    </submittedName>
</protein>